<gene>
    <name evidence="6" type="ORF">Mal48_33070</name>
</gene>
<accession>A0A517QR11</accession>
<evidence type="ECO:0000259" key="5">
    <source>
        <dbReference type="PROSITE" id="PS51350"/>
    </source>
</evidence>
<keyword evidence="3" id="KW-0963">Cytoplasm</keyword>
<protein>
    <submittedName>
        <fullName evidence="6">PTS HPr component phosphorylation site</fullName>
    </submittedName>
</protein>
<feature type="domain" description="HPr" evidence="5">
    <location>
        <begin position="18"/>
        <end position="106"/>
    </location>
</feature>
<dbReference type="PANTHER" id="PTHR33705:SF2">
    <property type="entry name" value="PHOSPHOCARRIER PROTEIN NPR"/>
    <property type="match status" value="1"/>
</dbReference>
<dbReference type="GO" id="GO:0005737">
    <property type="term" value="C:cytoplasm"/>
    <property type="evidence" value="ECO:0007669"/>
    <property type="project" value="UniProtKB-SubCell"/>
</dbReference>
<reference evidence="6 7" key="1">
    <citation type="submission" date="2019-02" db="EMBL/GenBank/DDBJ databases">
        <title>Deep-cultivation of Planctomycetes and their phenomic and genomic characterization uncovers novel biology.</title>
        <authorList>
            <person name="Wiegand S."/>
            <person name="Jogler M."/>
            <person name="Boedeker C."/>
            <person name="Pinto D."/>
            <person name="Vollmers J."/>
            <person name="Rivas-Marin E."/>
            <person name="Kohn T."/>
            <person name="Peeters S.H."/>
            <person name="Heuer A."/>
            <person name="Rast P."/>
            <person name="Oberbeckmann S."/>
            <person name="Bunk B."/>
            <person name="Jeske O."/>
            <person name="Meyerdierks A."/>
            <person name="Storesund J.E."/>
            <person name="Kallscheuer N."/>
            <person name="Luecker S."/>
            <person name="Lage O.M."/>
            <person name="Pohl T."/>
            <person name="Merkel B.J."/>
            <person name="Hornburger P."/>
            <person name="Mueller R.-W."/>
            <person name="Bruemmer F."/>
            <person name="Labrenz M."/>
            <person name="Spormann A.M."/>
            <person name="Op den Camp H."/>
            <person name="Overmann J."/>
            <person name="Amann R."/>
            <person name="Jetten M.S.M."/>
            <person name="Mascher T."/>
            <person name="Medema M.H."/>
            <person name="Devos D.P."/>
            <person name="Kaster A.-K."/>
            <person name="Ovreas L."/>
            <person name="Rohde M."/>
            <person name="Galperin M.Y."/>
            <person name="Jogler C."/>
        </authorList>
    </citation>
    <scope>NUCLEOTIDE SEQUENCE [LARGE SCALE GENOMIC DNA]</scope>
    <source>
        <strain evidence="6 7">Mal48</strain>
    </source>
</reference>
<evidence type="ECO:0000256" key="3">
    <source>
        <dbReference type="ARBA" id="ARBA00022490"/>
    </source>
</evidence>
<dbReference type="InterPro" id="IPR050399">
    <property type="entry name" value="HPr"/>
</dbReference>
<dbReference type="SUPFAM" id="SSF55594">
    <property type="entry name" value="HPr-like"/>
    <property type="match status" value="1"/>
</dbReference>
<keyword evidence="4" id="KW-0598">Phosphotransferase system</keyword>
<dbReference type="Gene3D" id="3.30.1340.10">
    <property type="entry name" value="HPr-like"/>
    <property type="match status" value="1"/>
</dbReference>
<keyword evidence="7" id="KW-1185">Reference proteome</keyword>
<dbReference type="PROSITE" id="PS51350">
    <property type="entry name" value="PTS_HPR_DOM"/>
    <property type="match status" value="1"/>
</dbReference>
<dbReference type="Proteomes" id="UP000315724">
    <property type="component" value="Chromosome"/>
</dbReference>
<dbReference type="InterPro" id="IPR000032">
    <property type="entry name" value="HPr-like"/>
</dbReference>
<dbReference type="KEGG" id="tpol:Mal48_33070"/>
<dbReference type="InterPro" id="IPR035895">
    <property type="entry name" value="HPr-like_sf"/>
</dbReference>
<evidence type="ECO:0000313" key="6">
    <source>
        <dbReference type="EMBL" id="QDT34048.1"/>
    </source>
</evidence>
<dbReference type="AlphaFoldDB" id="A0A517QR11"/>
<evidence type="ECO:0000313" key="7">
    <source>
        <dbReference type="Proteomes" id="UP000315724"/>
    </source>
</evidence>
<sequence length="106" mass="11440">MSELNVGRFDPIMSEPDSIRRNVRLKLAQGLHIRACSNVIAIVSDFAGKVLIHVGDKSADASSMFDLLLLTAVPDSDLVIEASGDGAESIVEKLEDLFSKQTDPVE</sequence>
<dbReference type="NCBIfam" id="TIGR01003">
    <property type="entry name" value="PTS_HPr_family"/>
    <property type="match status" value="1"/>
</dbReference>
<dbReference type="Pfam" id="PF00381">
    <property type="entry name" value="PTS-HPr"/>
    <property type="match status" value="1"/>
</dbReference>
<dbReference type="EMBL" id="CP036267">
    <property type="protein sequence ID" value="QDT34048.1"/>
    <property type="molecule type" value="Genomic_DNA"/>
</dbReference>
<dbReference type="GO" id="GO:0009401">
    <property type="term" value="P:phosphoenolpyruvate-dependent sugar phosphotransferase system"/>
    <property type="evidence" value="ECO:0007669"/>
    <property type="project" value="UniProtKB-KW"/>
</dbReference>
<name>A0A517QR11_9PLAN</name>
<evidence type="ECO:0000256" key="2">
    <source>
        <dbReference type="ARBA" id="ARBA00010736"/>
    </source>
</evidence>
<organism evidence="6 7">
    <name type="scientific">Thalassoglobus polymorphus</name>
    <dbReference type="NCBI Taxonomy" id="2527994"/>
    <lineage>
        <taxon>Bacteria</taxon>
        <taxon>Pseudomonadati</taxon>
        <taxon>Planctomycetota</taxon>
        <taxon>Planctomycetia</taxon>
        <taxon>Planctomycetales</taxon>
        <taxon>Planctomycetaceae</taxon>
        <taxon>Thalassoglobus</taxon>
    </lineage>
</organism>
<dbReference type="PANTHER" id="PTHR33705">
    <property type="entry name" value="PHOSPHOCARRIER PROTEIN HPR"/>
    <property type="match status" value="1"/>
</dbReference>
<comment type="similarity">
    <text evidence="2">Belongs to the HPr family.</text>
</comment>
<evidence type="ECO:0000256" key="1">
    <source>
        <dbReference type="ARBA" id="ARBA00004496"/>
    </source>
</evidence>
<evidence type="ECO:0000256" key="4">
    <source>
        <dbReference type="ARBA" id="ARBA00022683"/>
    </source>
</evidence>
<dbReference type="OrthoDB" id="287933at2"/>
<proteinExistence type="inferred from homology"/>
<dbReference type="RefSeq" id="WP_145201352.1">
    <property type="nucleotide sequence ID" value="NZ_CP036267.1"/>
</dbReference>
<comment type="subcellular location">
    <subcellularLocation>
        <location evidence="1">Cytoplasm</location>
    </subcellularLocation>
</comment>